<evidence type="ECO:0000313" key="8">
    <source>
        <dbReference type="EMBL" id="SFM36644.1"/>
    </source>
</evidence>
<feature type="transmembrane region" description="Helical" evidence="6">
    <location>
        <begin position="151"/>
        <end position="173"/>
    </location>
</feature>
<keyword evidence="2" id="KW-1003">Cell membrane</keyword>
<dbReference type="PANTHER" id="PTHR35007">
    <property type="entry name" value="INTEGRAL MEMBRANE PROTEIN-RELATED"/>
    <property type="match status" value="1"/>
</dbReference>
<protein>
    <submittedName>
        <fullName evidence="8">Tight adherence protein C</fullName>
    </submittedName>
</protein>
<dbReference type="OrthoDB" id="9810662at2"/>
<dbReference type="GO" id="GO:0005886">
    <property type="term" value="C:plasma membrane"/>
    <property type="evidence" value="ECO:0007669"/>
    <property type="project" value="UniProtKB-SubCell"/>
</dbReference>
<evidence type="ECO:0000259" key="7">
    <source>
        <dbReference type="Pfam" id="PF00482"/>
    </source>
</evidence>
<dbReference type="STRING" id="254406.SAMN04488042_106243"/>
<reference evidence="8 9" key="1">
    <citation type="submission" date="2016-10" db="EMBL/GenBank/DDBJ databases">
        <authorList>
            <person name="de Groot N.N."/>
        </authorList>
    </citation>
    <scope>NUCLEOTIDE SEQUENCE [LARGE SCALE GENOMIC DNA]</scope>
    <source>
        <strain evidence="8 9">DSM 15283</strain>
    </source>
</reference>
<sequence length="333" mass="36398">MEQYLSLISTGFSISPDLLVLAGVGIGAAVFFVSLVVAIGQRNPAAERIANTRLAKADARFQKGLLRETVKTPKGILRAALPSDEEQQYKIEQKFRHAGYTSPHTLRIYTMVRIGLGVILPLLFVFLVVASKTPGIPLPDVVAQQLLDLSRFNVIQIVAVTVAAGYYLPAIWLDGRVKEHQLRITESFPNALDLLQVAIEAGLGFDAAMTRVANELASVSPEIAFEFLTVQHQVNAGRRREEALQAMARNTGVDMVRSFTTVVVQSMQFGTSMGEALTTYAQEMRVARELKAQEMANKLPVKMSAVLASLMLPAVVMVTIGPVVIRYIRVFSG</sequence>
<proteinExistence type="predicted"/>
<keyword evidence="5 6" id="KW-0472">Membrane</keyword>
<organism evidence="8 9">
    <name type="scientific">Shimia aestuarii</name>
    <dbReference type="NCBI Taxonomy" id="254406"/>
    <lineage>
        <taxon>Bacteria</taxon>
        <taxon>Pseudomonadati</taxon>
        <taxon>Pseudomonadota</taxon>
        <taxon>Alphaproteobacteria</taxon>
        <taxon>Rhodobacterales</taxon>
        <taxon>Roseobacteraceae</taxon>
    </lineage>
</organism>
<keyword evidence="9" id="KW-1185">Reference proteome</keyword>
<dbReference type="AlphaFoldDB" id="A0A1I4Q9C3"/>
<keyword evidence="4 6" id="KW-1133">Transmembrane helix</keyword>
<keyword evidence="3 6" id="KW-0812">Transmembrane</keyword>
<dbReference type="Pfam" id="PF00482">
    <property type="entry name" value="T2SSF"/>
    <property type="match status" value="1"/>
</dbReference>
<name>A0A1I4Q9C3_9RHOB</name>
<dbReference type="EMBL" id="FOTQ01000006">
    <property type="protein sequence ID" value="SFM36644.1"/>
    <property type="molecule type" value="Genomic_DNA"/>
</dbReference>
<evidence type="ECO:0000256" key="4">
    <source>
        <dbReference type="ARBA" id="ARBA00022989"/>
    </source>
</evidence>
<evidence type="ECO:0000256" key="5">
    <source>
        <dbReference type="ARBA" id="ARBA00023136"/>
    </source>
</evidence>
<dbReference type="PANTHER" id="PTHR35007:SF2">
    <property type="entry name" value="PILUS ASSEMBLE PROTEIN"/>
    <property type="match status" value="1"/>
</dbReference>
<dbReference type="RefSeq" id="WP_093094694.1">
    <property type="nucleotide sequence ID" value="NZ_FOTQ01000006.1"/>
</dbReference>
<evidence type="ECO:0000256" key="6">
    <source>
        <dbReference type="SAM" id="Phobius"/>
    </source>
</evidence>
<feature type="domain" description="Type II secretion system protein GspF" evidence="7">
    <location>
        <begin position="192"/>
        <end position="319"/>
    </location>
</feature>
<dbReference type="InterPro" id="IPR018076">
    <property type="entry name" value="T2SS_GspF_dom"/>
</dbReference>
<feature type="transmembrane region" description="Helical" evidence="6">
    <location>
        <begin position="111"/>
        <end position="131"/>
    </location>
</feature>
<feature type="transmembrane region" description="Helical" evidence="6">
    <location>
        <begin position="20"/>
        <end position="39"/>
    </location>
</feature>
<gene>
    <name evidence="8" type="ORF">SAMN04488042_106243</name>
</gene>
<dbReference type="Proteomes" id="UP000199144">
    <property type="component" value="Unassembled WGS sequence"/>
</dbReference>
<evidence type="ECO:0000313" key="9">
    <source>
        <dbReference type="Proteomes" id="UP000199144"/>
    </source>
</evidence>
<evidence type="ECO:0000256" key="3">
    <source>
        <dbReference type="ARBA" id="ARBA00022692"/>
    </source>
</evidence>
<evidence type="ECO:0000256" key="1">
    <source>
        <dbReference type="ARBA" id="ARBA00004651"/>
    </source>
</evidence>
<accession>A0A1I4Q9C3</accession>
<comment type="subcellular location">
    <subcellularLocation>
        <location evidence="1">Cell membrane</location>
        <topology evidence="1">Multi-pass membrane protein</topology>
    </subcellularLocation>
</comment>
<evidence type="ECO:0000256" key="2">
    <source>
        <dbReference type="ARBA" id="ARBA00022475"/>
    </source>
</evidence>
<feature type="transmembrane region" description="Helical" evidence="6">
    <location>
        <begin position="305"/>
        <end position="328"/>
    </location>
</feature>